<name>A0A2P2BST3_9FIRM</name>
<dbReference type="AlphaFoldDB" id="A0A2P2BST3"/>
<feature type="transmembrane region" description="Helical" evidence="1">
    <location>
        <begin position="97"/>
        <end position="129"/>
    </location>
</feature>
<dbReference type="Pfam" id="PF02447">
    <property type="entry name" value="GntP_permease"/>
    <property type="match status" value="1"/>
</dbReference>
<evidence type="ECO:0000313" key="2">
    <source>
        <dbReference type="EMBL" id="CEI73400.1"/>
    </source>
</evidence>
<feature type="transmembrane region" description="Helical" evidence="1">
    <location>
        <begin position="393"/>
        <end position="416"/>
    </location>
</feature>
<dbReference type="InterPro" id="IPR003474">
    <property type="entry name" value="Glcn_transporter"/>
</dbReference>
<dbReference type="GO" id="GO:0015128">
    <property type="term" value="F:gluconate transmembrane transporter activity"/>
    <property type="evidence" value="ECO:0007669"/>
    <property type="project" value="InterPro"/>
</dbReference>
<reference evidence="2 3" key="1">
    <citation type="submission" date="2014-09" db="EMBL/GenBank/DDBJ databases">
        <authorList>
            <person name="Hornung B.V."/>
        </authorList>
    </citation>
    <scope>NUCLEOTIDE SEQUENCE [LARGE SCALE GENOMIC DNA]</scope>
    <source>
        <strain evidence="2 3">FRIFI</strain>
    </source>
</reference>
<sequence>MQITTFGAIFGLFTAIILIIKKFQPVYSLMLGALVGGLIGGCHLSQTVEYMINGAKDISPSILRVLASGVLAGCLIKTGSVNKISEEIIKLLGTDKAILGIAISTMVLAGVGVNLDVAIITVAPIGMYIGNKLSYSKISILLALAGGGKAGNIISPNPNTLAVSENFNITLLNVMASNIVPAICGIFITVILTKLIIDKGSKFEQSNILQEKKEMPTLFRSLIGPLVSIWLLFLGNISSVSIDPLIALPLGGIVCVIATGNIKKLNNYLAYGVSQMQGVCILLIGTGTLAGIIQMSNLQNSTITVLEVLSVPQFLLAPISGMLMSLATASSTAGATIASSTFKEAIISSGFSALNGASIVNAGSSAFEQLPHGSLFHTSAKSVNMGIKERFTLLPYEIMVGFSMTVVSTLINIMFFK</sequence>
<accession>A0A2P2BST3</accession>
<dbReference type="KEGG" id="rhom:FRIFI_1870"/>
<feature type="transmembrane region" description="Helical" evidence="1">
    <location>
        <begin position="179"/>
        <end position="197"/>
    </location>
</feature>
<gene>
    <name evidence="2" type="ORF">FRIFI_1870</name>
</gene>
<feature type="transmembrane region" description="Helical" evidence="1">
    <location>
        <begin position="244"/>
        <end position="262"/>
    </location>
</feature>
<feature type="transmembrane region" description="Helical" evidence="1">
    <location>
        <begin position="6"/>
        <end position="23"/>
    </location>
</feature>
<keyword evidence="1" id="KW-0472">Membrane</keyword>
<evidence type="ECO:0000313" key="3">
    <source>
        <dbReference type="Proteomes" id="UP000245695"/>
    </source>
</evidence>
<dbReference type="PANTHER" id="PTHR30354">
    <property type="entry name" value="GNT FAMILY GLUCONATE TRANSPORTER"/>
    <property type="match status" value="1"/>
</dbReference>
<dbReference type="EMBL" id="LN650648">
    <property type="protein sequence ID" value="CEI73400.1"/>
    <property type="molecule type" value="Genomic_DNA"/>
</dbReference>
<keyword evidence="3" id="KW-1185">Reference proteome</keyword>
<dbReference type="Proteomes" id="UP000245695">
    <property type="component" value="Chromosome 1"/>
</dbReference>
<feature type="transmembrane region" description="Helical" evidence="1">
    <location>
        <begin position="269"/>
        <end position="295"/>
    </location>
</feature>
<dbReference type="PANTHER" id="PTHR30354:SF23">
    <property type="entry name" value="GNTP FAMILY PERMEASE"/>
    <property type="match status" value="1"/>
</dbReference>
<feature type="transmembrane region" description="Helical" evidence="1">
    <location>
        <begin position="218"/>
        <end position="238"/>
    </location>
</feature>
<organism evidence="2 3">
    <name type="scientific">Romboutsia hominis</name>
    <dbReference type="NCBI Taxonomy" id="1507512"/>
    <lineage>
        <taxon>Bacteria</taxon>
        <taxon>Bacillati</taxon>
        <taxon>Bacillota</taxon>
        <taxon>Clostridia</taxon>
        <taxon>Peptostreptococcales</taxon>
        <taxon>Peptostreptococcaceae</taxon>
        <taxon>Romboutsia</taxon>
    </lineage>
</organism>
<evidence type="ECO:0000256" key="1">
    <source>
        <dbReference type="SAM" id="Phobius"/>
    </source>
</evidence>
<dbReference type="RefSeq" id="WP_176579608.1">
    <property type="nucleotide sequence ID" value="NZ_LN650648.1"/>
</dbReference>
<feature type="transmembrane region" description="Helical" evidence="1">
    <location>
        <begin position="315"/>
        <end position="338"/>
    </location>
</feature>
<dbReference type="GO" id="GO:0005886">
    <property type="term" value="C:plasma membrane"/>
    <property type="evidence" value="ECO:0007669"/>
    <property type="project" value="TreeGrafter"/>
</dbReference>
<keyword evidence="1" id="KW-0812">Transmembrane</keyword>
<protein>
    <submittedName>
        <fullName evidence="2">Gluconate:H+ symporter transporter GntP</fullName>
    </submittedName>
</protein>
<proteinExistence type="predicted"/>
<keyword evidence="1" id="KW-1133">Transmembrane helix</keyword>
<feature type="transmembrane region" description="Helical" evidence="1">
    <location>
        <begin position="30"/>
        <end position="52"/>
    </location>
</feature>